<dbReference type="AlphaFoldDB" id="A0A5N6NSN6"/>
<dbReference type="Proteomes" id="UP000326396">
    <property type="component" value="Linkage Group LG18"/>
</dbReference>
<dbReference type="PANTHER" id="PTHR46148:SF57">
    <property type="entry name" value="OS12G0499874 PROTEIN"/>
    <property type="match status" value="1"/>
</dbReference>
<reference evidence="2 3" key="1">
    <citation type="submission" date="2019-05" db="EMBL/GenBank/DDBJ databases">
        <title>Mikania micrantha, genome provides insights into the molecular mechanism of rapid growth.</title>
        <authorList>
            <person name="Liu B."/>
        </authorList>
    </citation>
    <scope>NUCLEOTIDE SEQUENCE [LARGE SCALE GENOMIC DNA]</scope>
    <source>
        <strain evidence="2">NLD-2019</strain>
        <tissue evidence="2">Leaf</tissue>
    </source>
</reference>
<evidence type="ECO:0000313" key="2">
    <source>
        <dbReference type="EMBL" id="KAD4983242.1"/>
    </source>
</evidence>
<evidence type="ECO:0000259" key="1">
    <source>
        <dbReference type="Pfam" id="PF24626"/>
    </source>
</evidence>
<dbReference type="InterPro" id="IPR056924">
    <property type="entry name" value="SH3_Tf2-1"/>
</dbReference>
<keyword evidence="3" id="KW-1185">Reference proteome</keyword>
<gene>
    <name evidence="2" type="ORF">E3N88_19913</name>
</gene>
<accession>A0A5N6NSN6</accession>
<feature type="domain" description="Tf2-1-like SH3-like" evidence="1">
    <location>
        <begin position="82"/>
        <end position="128"/>
    </location>
</feature>
<proteinExistence type="predicted"/>
<sequence>MTPQWWIARGGGNCLRWKYRWVNILRLELFMTPQWWIARGAGNGLRWKYRWVNILRLELFMTPQWWIARGADNGLRWKYRWKTKEFKPSFIGPFKIIARIGSVAYRLELPEKLNGIHDTFHVSYLRKCLTNESAYVQLEDLEIDNRLNYVERLVVILDRNVKHLRKQVPEPGKGSMEKQKGI</sequence>
<evidence type="ECO:0000313" key="3">
    <source>
        <dbReference type="Proteomes" id="UP000326396"/>
    </source>
</evidence>
<dbReference type="OrthoDB" id="1939135at2759"/>
<dbReference type="PANTHER" id="PTHR46148">
    <property type="entry name" value="CHROMO DOMAIN-CONTAINING PROTEIN"/>
    <property type="match status" value="1"/>
</dbReference>
<protein>
    <recommendedName>
        <fullName evidence="1">Tf2-1-like SH3-like domain-containing protein</fullName>
    </recommendedName>
</protein>
<name>A0A5N6NSN6_9ASTR</name>
<dbReference type="EMBL" id="SZYD01000010">
    <property type="protein sequence ID" value="KAD4983242.1"/>
    <property type="molecule type" value="Genomic_DNA"/>
</dbReference>
<organism evidence="2 3">
    <name type="scientific">Mikania micrantha</name>
    <name type="common">bitter vine</name>
    <dbReference type="NCBI Taxonomy" id="192012"/>
    <lineage>
        <taxon>Eukaryota</taxon>
        <taxon>Viridiplantae</taxon>
        <taxon>Streptophyta</taxon>
        <taxon>Embryophyta</taxon>
        <taxon>Tracheophyta</taxon>
        <taxon>Spermatophyta</taxon>
        <taxon>Magnoliopsida</taxon>
        <taxon>eudicotyledons</taxon>
        <taxon>Gunneridae</taxon>
        <taxon>Pentapetalae</taxon>
        <taxon>asterids</taxon>
        <taxon>campanulids</taxon>
        <taxon>Asterales</taxon>
        <taxon>Asteraceae</taxon>
        <taxon>Asteroideae</taxon>
        <taxon>Heliantheae alliance</taxon>
        <taxon>Eupatorieae</taxon>
        <taxon>Mikania</taxon>
    </lineage>
</organism>
<dbReference type="Pfam" id="PF24626">
    <property type="entry name" value="SH3_Tf2-1"/>
    <property type="match status" value="1"/>
</dbReference>
<comment type="caution">
    <text evidence="2">The sequence shown here is derived from an EMBL/GenBank/DDBJ whole genome shotgun (WGS) entry which is preliminary data.</text>
</comment>